<gene>
    <name evidence="3" type="ORF">A3B54_00630</name>
</gene>
<dbReference type="Pfam" id="PF13561">
    <property type="entry name" value="adh_short_C2"/>
    <property type="match status" value="1"/>
</dbReference>
<name>A0A1F5H2P4_9BACT</name>
<dbReference type="GO" id="GO:0016491">
    <property type="term" value="F:oxidoreductase activity"/>
    <property type="evidence" value="ECO:0007669"/>
    <property type="project" value="UniProtKB-KW"/>
</dbReference>
<dbReference type="PROSITE" id="PS00061">
    <property type="entry name" value="ADH_SHORT"/>
    <property type="match status" value="1"/>
</dbReference>
<accession>A0A1F5H2P4</accession>
<proteinExistence type="inferred from homology"/>
<dbReference type="AlphaFoldDB" id="A0A1F5H2P4"/>
<dbReference type="PRINTS" id="PR00081">
    <property type="entry name" value="GDHRDH"/>
</dbReference>
<dbReference type="SUPFAM" id="SSF51735">
    <property type="entry name" value="NAD(P)-binding Rossmann-fold domains"/>
    <property type="match status" value="1"/>
</dbReference>
<dbReference type="Proteomes" id="UP000177039">
    <property type="component" value="Unassembled WGS sequence"/>
</dbReference>
<protein>
    <submittedName>
        <fullName evidence="3">Short-chain dehydrogenase</fullName>
    </submittedName>
</protein>
<dbReference type="FunFam" id="3.40.50.720:FF:000084">
    <property type="entry name" value="Short-chain dehydrogenase reductase"/>
    <property type="match status" value="1"/>
</dbReference>
<dbReference type="EMBL" id="MFBT01000038">
    <property type="protein sequence ID" value="OGD98368.1"/>
    <property type="molecule type" value="Genomic_DNA"/>
</dbReference>
<sequence>MERIKPKEFARLQGKSAIVTGAANGIGCAIAQLFAEEGASVLIADIDEKNGLETAKEITDGDGQAVFVCCDVTKPDDVKSTVATAVEKFGAVNILVNNAVAFIFGKVEDVSQEDWHKVFEVNVIGYANCVKEILPFMREAGGGAIVNLASVSSFIAQPAFVPYNASKAAVLEMTRCLAMDLAPDNIRVNAICPGTIKTQITERHAKFLGLDPKRAYKQFGDAALLKRIGTPREVAYGALFLASDEASYITGTQLVIDGGASSD</sequence>
<dbReference type="InterPro" id="IPR020904">
    <property type="entry name" value="Sc_DH/Rdtase_CS"/>
</dbReference>
<keyword evidence="2" id="KW-0560">Oxidoreductase</keyword>
<dbReference type="CDD" id="cd05233">
    <property type="entry name" value="SDR_c"/>
    <property type="match status" value="1"/>
</dbReference>
<dbReference type="NCBIfam" id="NF005559">
    <property type="entry name" value="PRK07231.1"/>
    <property type="match status" value="1"/>
</dbReference>
<dbReference type="InterPro" id="IPR002347">
    <property type="entry name" value="SDR_fam"/>
</dbReference>
<evidence type="ECO:0000313" key="3">
    <source>
        <dbReference type="EMBL" id="OGD98368.1"/>
    </source>
</evidence>
<comment type="caution">
    <text evidence="3">The sequence shown here is derived from an EMBL/GenBank/DDBJ whole genome shotgun (WGS) entry which is preliminary data.</text>
</comment>
<comment type="similarity">
    <text evidence="1">Belongs to the short-chain dehydrogenases/reductases (SDR) family.</text>
</comment>
<dbReference type="PANTHER" id="PTHR24321">
    <property type="entry name" value="DEHYDROGENASES, SHORT CHAIN"/>
    <property type="match status" value="1"/>
</dbReference>
<dbReference type="InterPro" id="IPR036291">
    <property type="entry name" value="NAD(P)-bd_dom_sf"/>
</dbReference>
<dbReference type="PRINTS" id="PR00080">
    <property type="entry name" value="SDRFAMILY"/>
</dbReference>
<dbReference type="Gene3D" id="3.40.50.720">
    <property type="entry name" value="NAD(P)-binding Rossmann-like Domain"/>
    <property type="match status" value="1"/>
</dbReference>
<reference evidence="3 4" key="1">
    <citation type="journal article" date="2016" name="Nat. Commun.">
        <title>Thousands of microbial genomes shed light on interconnected biogeochemical processes in an aquifer system.</title>
        <authorList>
            <person name="Anantharaman K."/>
            <person name="Brown C.T."/>
            <person name="Hug L.A."/>
            <person name="Sharon I."/>
            <person name="Castelle C.J."/>
            <person name="Probst A.J."/>
            <person name="Thomas B.C."/>
            <person name="Singh A."/>
            <person name="Wilkins M.J."/>
            <person name="Karaoz U."/>
            <person name="Brodie E.L."/>
            <person name="Williams K.H."/>
            <person name="Hubbard S.S."/>
            <person name="Banfield J.F."/>
        </authorList>
    </citation>
    <scope>NUCLEOTIDE SEQUENCE [LARGE SCALE GENOMIC DNA]</scope>
</reference>
<evidence type="ECO:0000256" key="1">
    <source>
        <dbReference type="ARBA" id="ARBA00006484"/>
    </source>
</evidence>
<evidence type="ECO:0000313" key="4">
    <source>
        <dbReference type="Proteomes" id="UP000177039"/>
    </source>
</evidence>
<evidence type="ECO:0000256" key="2">
    <source>
        <dbReference type="ARBA" id="ARBA00023002"/>
    </source>
</evidence>
<organism evidence="3 4">
    <name type="scientific">Candidatus Curtissbacteria bacterium RIFCSPLOWO2_01_FULL_42_50</name>
    <dbReference type="NCBI Taxonomy" id="1797730"/>
    <lineage>
        <taxon>Bacteria</taxon>
        <taxon>Candidatus Curtissiibacteriota</taxon>
    </lineage>
</organism>
<dbReference type="PANTHER" id="PTHR24321:SF8">
    <property type="entry name" value="ESTRADIOL 17-BETA-DEHYDROGENASE 8-RELATED"/>
    <property type="match status" value="1"/>
</dbReference>